<dbReference type="Proteomes" id="UP001177260">
    <property type="component" value="Unassembled WGS sequence"/>
</dbReference>
<proteinExistence type="predicted"/>
<organism evidence="1 2">
    <name type="scientific">Aspergillus melleus</name>
    <dbReference type="NCBI Taxonomy" id="138277"/>
    <lineage>
        <taxon>Eukaryota</taxon>
        <taxon>Fungi</taxon>
        <taxon>Dikarya</taxon>
        <taxon>Ascomycota</taxon>
        <taxon>Pezizomycotina</taxon>
        <taxon>Eurotiomycetes</taxon>
        <taxon>Eurotiomycetidae</taxon>
        <taxon>Eurotiales</taxon>
        <taxon>Aspergillaceae</taxon>
        <taxon>Aspergillus</taxon>
        <taxon>Aspergillus subgen. Circumdati</taxon>
    </lineage>
</organism>
<protein>
    <submittedName>
        <fullName evidence="1">Uncharacterized protein</fullName>
    </submittedName>
</protein>
<evidence type="ECO:0000313" key="2">
    <source>
        <dbReference type="Proteomes" id="UP001177260"/>
    </source>
</evidence>
<keyword evidence="2" id="KW-1185">Reference proteome</keyword>
<name>A0ACC3B4R7_9EURO</name>
<sequence>MLQSIFNSLAQLAQGCAVSDLSWTPKALSFALTILSFHLLGLAVYRVYFSPLAKFPGPILASLTTWYMAYYDLLYDGYFFKKVQDLHRRYGPIVRITPNEVHISDPEFIKVLFTGNLKKRDKSKWLGRMLGLPGSVASTTPHELHRQRRAAMQRFFSRSSLRRLEPAIQRTLKNLLDRLQASGRQNDILSMNVLCKAATCDIITEYAFGQSTEYLHRDDLNVGFFRSLDANFQTAWYMAYLPWVGPLLQRVPPSIMGVVYPGLKSLRLMHEQWATRIEEIRREVDSHSDPDASVFHGILTSNLPAHEKSVARLRQEAQVLVQAGEDTTANSVAFITYVLLQNADMCRRLKAELEDALPEPDQVPSVAVVESLPYLKAIIQETLRLYPSAIVRQSRVAPDADLVYANQKTGERWVIPAGVPMMMTPMPVHLNPDYFPEPTRFNPDRWLDSPHLDQYLLTFSKGTRACIGIDLAYTELFMLVAGIFRKYDRYDGSKIQKAPTLELYDTVAERDVEPNRDFIISFPQKDSKGVRVKIRQ</sequence>
<dbReference type="EMBL" id="JAOPJF010000026">
    <property type="protein sequence ID" value="KAK1145182.1"/>
    <property type="molecule type" value="Genomic_DNA"/>
</dbReference>
<comment type="caution">
    <text evidence="1">The sequence shown here is derived from an EMBL/GenBank/DDBJ whole genome shotgun (WGS) entry which is preliminary data.</text>
</comment>
<evidence type="ECO:0000313" key="1">
    <source>
        <dbReference type="EMBL" id="KAK1145182.1"/>
    </source>
</evidence>
<gene>
    <name evidence="1" type="ORF">N8T08_004615</name>
</gene>
<accession>A0ACC3B4R7</accession>
<reference evidence="1 2" key="1">
    <citation type="journal article" date="2023" name="ACS Omega">
        <title>Identification of the Neoaspergillic Acid Biosynthesis Gene Cluster by Establishing an In Vitro CRISPR-Ribonucleoprotein Genetic System in Aspergillus melleus.</title>
        <authorList>
            <person name="Yuan B."/>
            <person name="Grau M.F."/>
            <person name="Murata R.M."/>
            <person name="Torok T."/>
            <person name="Venkateswaran K."/>
            <person name="Stajich J.E."/>
            <person name="Wang C.C.C."/>
        </authorList>
    </citation>
    <scope>NUCLEOTIDE SEQUENCE [LARGE SCALE GENOMIC DNA]</scope>
    <source>
        <strain evidence="1 2">IMV 1140</strain>
    </source>
</reference>